<gene>
    <name evidence="3" type="ORF">MTER_01390</name>
</gene>
<accession>A0AAD1MET7</accession>
<dbReference type="EMBL" id="AP022564">
    <property type="protein sequence ID" value="BBX20728.1"/>
    <property type="molecule type" value="Genomic_DNA"/>
</dbReference>
<evidence type="ECO:0000313" key="4">
    <source>
        <dbReference type="Proteomes" id="UP000467636"/>
    </source>
</evidence>
<dbReference type="Proteomes" id="UP000467636">
    <property type="component" value="Chromosome"/>
</dbReference>
<dbReference type="AlphaFoldDB" id="A0AAD1MET7"/>
<feature type="signal peptide" evidence="2">
    <location>
        <begin position="1"/>
        <end position="17"/>
    </location>
</feature>
<proteinExistence type="predicted"/>
<name>A0AAD1MET7_9MYCO</name>
<evidence type="ECO:0000256" key="1">
    <source>
        <dbReference type="SAM" id="MobiDB-lite"/>
    </source>
</evidence>
<reference evidence="3 4" key="1">
    <citation type="journal article" date="2019" name="Emerg. Microbes Infect.">
        <title>Comprehensive subspecies identification of 175 nontuberculous mycobacteria species based on 7547 genomic profiles.</title>
        <authorList>
            <person name="Matsumoto Y."/>
            <person name="Kinjo T."/>
            <person name="Motooka D."/>
            <person name="Nabeya D."/>
            <person name="Jung N."/>
            <person name="Uechi K."/>
            <person name="Horii T."/>
            <person name="Iida T."/>
            <person name="Fujita J."/>
            <person name="Nakamura S."/>
        </authorList>
    </citation>
    <scope>NUCLEOTIDE SEQUENCE [LARGE SCALE GENOMIC DNA]</scope>
    <source>
        <strain evidence="3 4">JCM 12143</strain>
    </source>
</reference>
<sequence>MSRLLRHRATMAVSALAATSVSLIGLASPAISGADPADGCGYGMYFNTETNQCEPGGVDPHPIIGPAGPIGVGVGGPVGPGGVVGPVGPGPVGPGAVGPGPIGPGRR</sequence>
<feature type="chain" id="PRO_5041910071" evidence="2">
    <location>
        <begin position="18"/>
        <end position="107"/>
    </location>
</feature>
<evidence type="ECO:0000256" key="2">
    <source>
        <dbReference type="SAM" id="SignalP"/>
    </source>
</evidence>
<protein>
    <submittedName>
        <fullName evidence="3">Uncharacterized protein</fullName>
    </submittedName>
</protein>
<keyword evidence="4" id="KW-1185">Reference proteome</keyword>
<keyword evidence="2" id="KW-0732">Signal</keyword>
<feature type="region of interest" description="Disordered" evidence="1">
    <location>
        <begin position="85"/>
        <end position="107"/>
    </location>
</feature>
<organism evidence="3 4">
    <name type="scientific">Mycolicibacter terrae</name>
    <dbReference type="NCBI Taxonomy" id="1788"/>
    <lineage>
        <taxon>Bacteria</taxon>
        <taxon>Bacillati</taxon>
        <taxon>Actinomycetota</taxon>
        <taxon>Actinomycetes</taxon>
        <taxon>Mycobacteriales</taxon>
        <taxon>Mycobacteriaceae</taxon>
        <taxon>Mycolicibacter</taxon>
    </lineage>
</organism>
<evidence type="ECO:0000313" key="3">
    <source>
        <dbReference type="EMBL" id="BBX20728.1"/>
    </source>
</evidence>